<name>A0A7J7RXJ0_RHIFE</name>
<dbReference type="AlphaFoldDB" id="A0A7J7RXJ0"/>
<accession>A0A7J7RXJ0</accession>
<reference evidence="1 2" key="1">
    <citation type="journal article" date="2020" name="Nature">
        <title>Six reference-quality genomes reveal evolution of bat adaptations.</title>
        <authorList>
            <person name="Jebb D."/>
            <person name="Huang Z."/>
            <person name="Pippel M."/>
            <person name="Hughes G.M."/>
            <person name="Lavrichenko K."/>
            <person name="Devanna P."/>
            <person name="Winkler S."/>
            <person name="Jermiin L.S."/>
            <person name="Skirmuntt E.C."/>
            <person name="Katzourakis A."/>
            <person name="Burkitt-Gray L."/>
            <person name="Ray D.A."/>
            <person name="Sullivan K.A.M."/>
            <person name="Roscito J.G."/>
            <person name="Kirilenko B.M."/>
            <person name="Davalos L.M."/>
            <person name="Corthals A.P."/>
            <person name="Power M.L."/>
            <person name="Jones G."/>
            <person name="Ransome R.D."/>
            <person name="Dechmann D.K.N."/>
            <person name="Locatelli A.G."/>
            <person name="Puechmaille S.J."/>
            <person name="Fedrigo O."/>
            <person name="Jarvis E.D."/>
            <person name="Hiller M."/>
            <person name="Vernes S.C."/>
            <person name="Myers E.W."/>
            <person name="Teeling E.C."/>
        </authorList>
    </citation>
    <scope>NUCLEOTIDE SEQUENCE [LARGE SCALE GENOMIC DNA]</scope>
    <source>
        <strain evidence="1">MRhiFer1</strain>
        <tissue evidence="1">Lung</tissue>
    </source>
</reference>
<protein>
    <submittedName>
        <fullName evidence="1">Uncharacterized protein</fullName>
    </submittedName>
</protein>
<dbReference type="EMBL" id="JACAGC010000024">
    <property type="protein sequence ID" value="KAF6280902.1"/>
    <property type="molecule type" value="Genomic_DNA"/>
</dbReference>
<dbReference type="Proteomes" id="UP000585614">
    <property type="component" value="Unassembled WGS sequence"/>
</dbReference>
<sequence length="276" mass="30246">MKMGLTFRRADTTAARRRGQDLPTTMVSCSVSVRYSSDHVPMFSKIFSFYKFLSRGLVFHVRVLKALRMRLSTRMLTAPRLVLHFCYLPFHTKSCYLRYPREGLESMLVARLGGTAAPAWWQAALSPLACGLGSAWLCGHSVCVRVRSTAVLLGTAVSSVIPVTRPRELQLLHSVGFGGTTPSISSKLRNKPISLTVVRENSFMLKREEGHLLSCPYPAGFAGLFGACLSGPVLAPVSQVRAPAQLCCWRPFLLHLPAEPCLEEGQHGGARSQAAT</sequence>
<proteinExistence type="predicted"/>
<evidence type="ECO:0000313" key="2">
    <source>
        <dbReference type="Proteomes" id="UP000585614"/>
    </source>
</evidence>
<comment type="caution">
    <text evidence="1">The sequence shown here is derived from an EMBL/GenBank/DDBJ whole genome shotgun (WGS) entry which is preliminary data.</text>
</comment>
<gene>
    <name evidence="1" type="ORF">mRhiFer1_009284</name>
</gene>
<evidence type="ECO:0000313" key="1">
    <source>
        <dbReference type="EMBL" id="KAF6280902.1"/>
    </source>
</evidence>
<organism evidence="1 2">
    <name type="scientific">Rhinolophus ferrumequinum</name>
    <name type="common">Greater horseshoe bat</name>
    <dbReference type="NCBI Taxonomy" id="59479"/>
    <lineage>
        <taxon>Eukaryota</taxon>
        <taxon>Metazoa</taxon>
        <taxon>Chordata</taxon>
        <taxon>Craniata</taxon>
        <taxon>Vertebrata</taxon>
        <taxon>Euteleostomi</taxon>
        <taxon>Mammalia</taxon>
        <taxon>Eutheria</taxon>
        <taxon>Laurasiatheria</taxon>
        <taxon>Chiroptera</taxon>
        <taxon>Yinpterochiroptera</taxon>
        <taxon>Rhinolophoidea</taxon>
        <taxon>Rhinolophidae</taxon>
        <taxon>Rhinolophinae</taxon>
        <taxon>Rhinolophus</taxon>
    </lineage>
</organism>